<dbReference type="RefSeq" id="WP_048597975.1">
    <property type="nucleotide sequence ID" value="NZ_CBFHGK010000001.1"/>
</dbReference>
<dbReference type="PANTHER" id="PTHR44591:SF3">
    <property type="entry name" value="RESPONSE REGULATORY DOMAIN-CONTAINING PROTEIN"/>
    <property type="match status" value="1"/>
</dbReference>
<reference evidence="4 5" key="1">
    <citation type="submission" date="2015-04" db="EMBL/GenBank/DDBJ databases">
        <authorList>
            <person name="Syromyatnikov M.Y."/>
            <person name="Popov V.N."/>
        </authorList>
    </citation>
    <scope>NUCLEOTIDE SEQUENCE [LARGE SCALE GENOMIC DNA]</scope>
    <source>
        <strain evidence="4 5">CECT 5292</strain>
    </source>
</reference>
<dbReference type="SUPFAM" id="SSF52172">
    <property type="entry name" value="CheY-like"/>
    <property type="match status" value="1"/>
</dbReference>
<accession>A0A0U1NIU0</accession>
<dbReference type="GO" id="GO:0000160">
    <property type="term" value="P:phosphorelay signal transduction system"/>
    <property type="evidence" value="ECO:0007669"/>
    <property type="project" value="InterPro"/>
</dbReference>
<keyword evidence="5" id="KW-1185">Reference proteome</keyword>
<dbReference type="InterPro" id="IPR011006">
    <property type="entry name" value="CheY-like_superfamily"/>
</dbReference>
<dbReference type="CDD" id="cd00156">
    <property type="entry name" value="REC"/>
    <property type="match status" value="1"/>
</dbReference>
<organism evidence="4 5">
    <name type="scientific">Nereida ignava</name>
    <dbReference type="NCBI Taxonomy" id="282199"/>
    <lineage>
        <taxon>Bacteria</taxon>
        <taxon>Pseudomonadati</taxon>
        <taxon>Pseudomonadota</taxon>
        <taxon>Alphaproteobacteria</taxon>
        <taxon>Rhodobacterales</taxon>
        <taxon>Roseobacteraceae</taxon>
        <taxon>Nereida</taxon>
    </lineage>
</organism>
<proteinExistence type="predicted"/>
<gene>
    <name evidence="4" type="primary">algB</name>
    <name evidence="4" type="ORF">NIG5292_00677</name>
</gene>
<evidence type="ECO:0000256" key="2">
    <source>
        <dbReference type="PROSITE-ProRule" id="PRU00169"/>
    </source>
</evidence>
<dbReference type="InterPro" id="IPR050595">
    <property type="entry name" value="Bact_response_regulator"/>
</dbReference>
<protein>
    <submittedName>
        <fullName evidence="4">Alginate biosynthesis transcriptional regulatory protein AlgB</fullName>
    </submittedName>
</protein>
<evidence type="ECO:0000256" key="1">
    <source>
        <dbReference type="ARBA" id="ARBA00022553"/>
    </source>
</evidence>
<dbReference type="PROSITE" id="PS50110">
    <property type="entry name" value="RESPONSE_REGULATORY"/>
    <property type="match status" value="1"/>
</dbReference>
<dbReference type="OrthoDB" id="7874292at2"/>
<dbReference type="InterPro" id="IPR001789">
    <property type="entry name" value="Sig_transdc_resp-reg_receiver"/>
</dbReference>
<evidence type="ECO:0000313" key="4">
    <source>
        <dbReference type="EMBL" id="CRK74642.1"/>
    </source>
</evidence>
<evidence type="ECO:0000259" key="3">
    <source>
        <dbReference type="PROSITE" id="PS50110"/>
    </source>
</evidence>
<dbReference type="Proteomes" id="UP000048949">
    <property type="component" value="Unassembled WGS sequence"/>
</dbReference>
<sequence>MDVLVLEDSQELRQVWCDFLEDEGHAVTAVDNAESAMAAMHEQPYDLLMLDLHLERGTSIGVSHYARTALPDCRIIMITGERVFAHGNHMAEMPGVDWLLRKPVSLPDLAALIDYAAMSHSPKAERA</sequence>
<feature type="domain" description="Response regulatory" evidence="3">
    <location>
        <begin position="2"/>
        <end position="117"/>
    </location>
</feature>
<name>A0A0U1NIU0_9RHOB</name>
<dbReference type="EMBL" id="CVQV01000003">
    <property type="protein sequence ID" value="CRK74642.1"/>
    <property type="molecule type" value="Genomic_DNA"/>
</dbReference>
<feature type="modified residue" description="4-aspartylphosphate" evidence="2">
    <location>
        <position position="51"/>
    </location>
</feature>
<evidence type="ECO:0000313" key="5">
    <source>
        <dbReference type="Proteomes" id="UP000048949"/>
    </source>
</evidence>
<dbReference type="PANTHER" id="PTHR44591">
    <property type="entry name" value="STRESS RESPONSE REGULATOR PROTEIN 1"/>
    <property type="match status" value="1"/>
</dbReference>
<dbReference type="STRING" id="282199.GCA_001049735_00677"/>
<dbReference type="Gene3D" id="3.40.50.2300">
    <property type="match status" value="1"/>
</dbReference>
<dbReference type="AlphaFoldDB" id="A0A0U1NIU0"/>
<dbReference type="SMART" id="SM00448">
    <property type="entry name" value="REC"/>
    <property type="match status" value="1"/>
</dbReference>
<dbReference type="Pfam" id="PF00072">
    <property type="entry name" value="Response_reg"/>
    <property type="match status" value="1"/>
</dbReference>
<keyword evidence="1 2" id="KW-0597">Phosphoprotein</keyword>